<organism evidence="4 5">
    <name type="scientific">candidate division TA06 bacterium</name>
    <dbReference type="NCBI Taxonomy" id="2250710"/>
    <lineage>
        <taxon>Bacteria</taxon>
        <taxon>Bacteria division TA06</taxon>
    </lineage>
</organism>
<gene>
    <name evidence="4" type="ORF">DRP44_03235</name>
</gene>
<dbReference type="AlphaFoldDB" id="A0A660SAP1"/>
<dbReference type="Proteomes" id="UP000282321">
    <property type="component" value="Unassembled WGS sequence"/>
</dbReference>
<evidence type="ECO:0000256" key="1">
    <source>
        <dbReference type="ARBA" id="ARBA00009477"/>
    </source>
</evidence>
<evidence type="ECO:0000259" key="3">
    <source>
        <dbReference type="Pfam" id="PF25954"/>
    </source>
</evidence>
<comment type="caution">
    <text evidence="4">The sequence shown here is derived from an EMBL/GenBank/DDBJ whole genome shotgun (WGS) entry which is preliminary data.</text>
</comment>
<evidence type="ECO:0000259" key="2">
    <source>
        <dbReference type="Pfam" id="PF25917"/>
    </source>
</evidence>
<dbReference type="InterPro" id="IPR006143">
    <property type="entry name" value="RND_pump_MFP"/>
</dbReference>
<feature type="domain" description="Multidrug resistance protein MdtA-like barrel-sandwich hybrid" evidence="2">
    <location>
        <begin position="68"/>
        <end position="134"/>
    </location>
</feature>
<feature type="domain" description="CusB-like beta-barrel" evidence="3">
    <location>
        <begin position="144"/>
        <end position="216"/>
    </location>
</feature>
<dbReference type="Pfam" id="PF25954">
    <property type="entry name" value="Beta-barrel_RND_2"/>
    <property type="match status" value="1"/>
</dbReference>
<name>A0A660SAP1_UNCT6</name>
<comment type="similarity">
    <text evidence="1">Belongs to the membrane fusion protein (MFP) (TC 8.A.1) family.</text>
</comment>
<dbReference type="CDD" id="cd06850">
    <property type="entry name" value="biotinyl_domain"/>
    <property type="match status" value="1"/>
</dbReference>
<dbReference type="GO" id="GO:1990281">
    <property type="term" value="C:efflux pump complex"/>
    <property type="evidence" value="ECO:0007669"/>
    <property type="project" value="TreeGrafter"/>
</dbReference>
<evidence type="ECO:0008006" key="6">
    <source>
        <dbReference type="Google" id="ProtNLM"/>
    </source>
</evidence>
<dbReference type="GO" id="GO:0015562">
    <property type="term" value="F:efflux transmembrane transporter activity"/>
    <property type="evidence" value="ECO:0007669"/>
    <property type="project" value="TreeGrafter"/>
</dbReference>
<dbReference type="SUPFAM" id="SSF111369">
    <property type="entry name" value="HlyD-like secretion proteins"/>
    <property type="match status" value="1"/>
</dbReference>
<dbReference type="NCBIfam" id="TIGR01730">
    <property type="entry name" value="RND_mfp"/>
    <property type="match status" value="1"/>
</dbReference>
<dbReference type="PANTHER" id="PTHR30469">
    <property type="entry name" value="MULTIDRUG RESISTANCE PROTEIN MDTA"/>
    <property type="match status" value="1"/>
</dbReference>
<accession>A0A660SAP1</accession>
<dbReference type="EMBL" id="QNBC01000031">
    <property type="protein sequence ID" value="RKX66843.1"/>
    <property type="molecule type" value="Genomic_DNA"/>
</dbReference>
<reference evidence="4 5" key="1">
    <citation type="submission" date="2018-06" db="EMBL/GenBank/DDBJ databases">
        <title>Extensive metabolic versatility and redundancy in microbially diverse, dynamic hydrothermal sediments.</title>
        <authorList>
            <person name="Dombrowski N."/>
            <person name="Teske A."/>
            <person name="Baker B.J."/>
        </authorList>
    </citation>
    <scope>NUCLEOTIDE SEQUENCE [LARGE SCALE GENOMIC DNA]</scope>
    <source>
        <strain evidence="4">B35_G9</strain>
    </source>
</reference>
<dbReference type="PANTHER" id="PTHR30469:SF15">
    <property type="entry name" value="HLYD FAMILY OF SECRETION PROTEINS"/>
    <property type="match status" value="1"/>
</dbReference>
<protein>
    <recommendedName>
        <fullName evidence="6">Efflux RND transporter periplasmic adaptor subunit</fullName>
    </recommendedName>
</protein>
<dbReference type="Gene3D" id="2.40.420.20">
    <property type="match status" value="1"/>
</dbReference>
<evidence type="ECO:0000313" key="4">
    <source>
        <dbReference type="EMBL" id="RKX66843.1"/>
    </source>
</evidence>
<dbReference type="InterPro" id="IPR058625">
    <property type="entry name" value="MdtA-like_BSH"/>
</dbReference>
<dbReference type="Pfam" id="PF25917">
    <property type="entry name" value="BSH_RND"/>
    <property type="match status" value="1"/>
</dbReference>
<proteinExistence type="inferred from homology"/>
<dbReference type="InterPro" id="IPR058792">
    <property type="entry name" value="Beta-barrel_RND_2"/>
</dbReference>
<dbReference type="Gene3D" id="2.40.30.170">
    <property type="match status" value="1"/>
</dbReference>
<dbReference type="Gene3D" id="2.40.50.100">
    <property type="match status" value="1"/>
</dbReference>
<sequence>MKKFFIWFGIIVLVLIGLRFAIGPKKAKKEITLSNPVVKTSVLSKTDYSITMDYFGNVKGIHDAYALSQVPGRFVKYLVKEGDFVRKDQPIAEIDRDVVGMEFKPAVVKSPVSGTVGNLSFAKGDMVTPQKPVATVANLSRVRVIVSVPDKDIEHFKKGMEAIITSDVIPGKKWIGYVNRVPSVVNPMTSTGLLEIVVKNPDKSLRSGFVVNVNIEIEKLHSVFVVNDEVVRKTSEGDFVFVKRGNKAKRIQIDIVYSGKGKAVISGVTEGDTLITNGMEILRDGEEVTEVGGRS</sequence>
<evidence type="ECO:0000313" key="5">
    <source>
        <dbReference type="Proteomes" id="UP000282321"/>
    </source>
</evidence>